<dbReference type="InterPro" id="IPR058248">
    <property type="entry name" value="Lxx211020-like"/>
</dbReference>
<dbReference type="Pfam" id="PF04314">
    <property type="entry name" value="PCuAC"/>
    <property type="match status" value="1"/>
</dbReference>
<evidence type="ECO:0000313" key="2">
    <source>
        <dbReference type="EMBL" id="MCL6269914.1"/>
    </source>
</evidence>
<feature type="signal peptide" evidence="1">
    <location>
        <begin position="1"/>
        <end position="25"/>
    </location>
</feature>
<dbReference type="InterPro" id="IPR007410">
    <property type="entry name" value="LpqE-like"/>
</dbReference>
<organism evidence="2 3">
    <name type="scientific">Parendozoicomonas callyspongiae</name>
    <dbReference type="NCBI Taxonomy" id="2942213"/>
    <lineage>
        <taxon>Bacteria</taxon>
        <taxon>Pseudomonadati</taxon>
        <taxon>Pseudomonadota</taxon>
        <taxon>Gammaproteobacteria</taxon>
        <taxon>Oceanospirillales</taxon>
        <taxon>Endozoicomonadaceae</taxon>
        <taxon>Parendozoicomonas</taxon>
    </lineage>
</organism>
<name>A0ABT0PEU6_9GAMM</name>
<protein>
    <submittedName>
        <fullName evidence="2">Copper chaperone PCu(A)C</fullName>
    </submittedName>
</protein>
<feature type="chain" id="PRO_5045960705" evidence="1">
    <location>
        <begin position="26"/>
        <end position="156"/>
    </location>
</feature>
<dbReference type="PANTHER" id="PTHR36302">
    <property type="entry name" value="BLR7088 PROTEIN"/>
    <property type="match status" value="1"/>
</dbReference>
<dbReference type="RefSeq" id="WP_249699028.1">
    <property type="nucleotide sequence ID" value="NZ_JAMFLX010000009.1"/>
</dbReference>
<dbReference type="EMBL" id="JAMFLX010000009">
    <property type="protein sequence ID" value="MCL6269914.1"/>
    <property type="molecule type" value="Genomic_DNA"/>
</dbReference>
<comment type="caution">
    <text evidence="2">The sequence shown here is derived from an EMBL/GenBank/DDBJ whole genome shotgun (WGS) entry which is preliminary data.</text>
</comment>
<sequence>MSMIKRFITGVFFLGLFLGSVIASAAQSNIMVTEPRVRAMPPGTSNTAAYMNIKNTGKTNISLQKVTSSISNNIQLHDTIKKDGKMSMVEQESIIIPAGKRVKLQPRSLHVMIMKVSKTLVTGEKVSLDLHFSNGEVITVKAPVKKQVLEKGNLSG</sequence>
<evidence type="ECO:0000256" key="1">
    <source>
        <dbReference type="SAM" id="SignalP"/>
    </source>
</evidence>
<dbReference type="SUPFAM" id="SSF110087">
    <property type="entry name" value="DR1885-like metal-binding protein"/>
    <property type="match status" value="1"/>
</dbReference>
<dbReference type="InterPro" id="IPR036182">
    <property type="entry name" value="PCuAC_sf"/>
</dbReference>
<gene>
    <name evidence="2" type="ORF">M3P05_08185</name>
</gene>
<dbReference type="PANTHER" id="PTHR36302:SF1">
    <property type="entry name" value="COPPER CHAPERONE PCU(A)C"/>
    <property type="match status" value="1"/>
</dbReference>
<keyword evidence="3" id="KW-1185">Reference proteome</keyword>
<dbReference type="Gene3D" id="2.60.40.1890">
    <property type="entry name" value="PCu(A)C copper chaperone"/>
    <property type="match status" value="1"/>
</dbReference>
<proteinExistence type="predicted"/>
<dbReference type="Proteomes" id="UP001203338">
    <property type="component" value="Unassembled WGS sequence"/>
</dbReference>
<evidence type="ECO:0000313" key="3">
    <source>
        <dbReference type="Proteomes" id="UP001203338"/>
    </source>
</evidence>
<reference evidence="2 3" key="1">
    <citation type="submission" date="2022-05" db="EMBL/GenBank/DDBJ databases">
        <authorList>
            <person name="Park J.-S."/>
        </authorList>
    </citation>
    <scope>NUCLEOTIDE SEQUENCE [LARGE SCALE GENOMIC DNA]</scope>
    <source>
        <strain evidence="2 3">2012CJ34-2</strain>
    </source>
</reference>
<accession>A0ABT0PEU6</accession>
<keyword evidence="1" id="KW-0732">Signal</keyword>